<dbReference type="PANTHER" id="PTHR31362:SF0">
    <property type="entry name" value="EXOSTOSIN DOMAIN-CONTAINING PROTEIN-RELATED"/>
    <property type="match status" value="1"/>
</dbReference>
<dbReference type="Pfam" id="PF03385">
    <property type="entry name" value="STELLO"/>
    <property type="match status" value="2"/>
</dbReference>
<name>A0AAN8IXT4_PATCE</name>
<dbReference type="PANTHER" id="PTHR31362">
    <property type="entry name" value="GLYCOSYLTRANSFERASE STELLO1-RELATED"/>
    <property type="match status" value="1"/>
</dbReference>
<evidence type="ECO:0000313" key="2">
    <source>
        <dbReference type="Proteomes" id="UP001347796"/>
    </source>
</evidence>
<accession>A0AAN8IXT4</accession>
<dbReference type="Proteomes" id="UP001347796">
    <property type="component" value="Unassembled WGS sequence"/>
</dbReference>
<dbReference type="EMBL" id="JAZGQO010000016">
    <property type="protein sequence ID" value="KAK6168495.1"/>
    <property type="molecule type" value="Genomic_DNA"/>
</dbReference>
<comment type="caution">
    <text evidence="1">The sequence shown here is derived from an EMBL/GenBank/DDBJ whole genome shotgun (WGS) entry which is preliminary data.</text>
</comment>
<sequence length="838" mass="95901">MASFHINHSLLNLARLDFPGYPQFVFLASFSNFRGKDKVTDKSRLLNFGFETGNFELDLDNWRFLCCLYAIANGAEQIYELDSDLNVTNASFLESNESAGTGLAYYGGKYFDAESYFDQGEATSGMTNSLSEYRVSPIRPLIKHGLVCGFRSKASKPKTDNNNSPPIFLFPGVFSSYSVKNTLYRYEALWALFSPKTNPSSLREVCRNLINQRLVWEIGGTVGFYSPNAINKSQSGGDTKESKGHRAADLLIDFLLKWRCDPFNSFFKCMFQLISDLVAEIFFFQPKNIHIIAVWIRDLSSIGYAEPVRVEWEIITYAKLPTVSQTPFTETAKGSKVVEIRPNRQVKIKSTKQRGKKMTGSLSLKKSPVNKNLTSVASKSRFKAFSHIQKYTKIQNMKLQPSMLTYQPVKINPLAVPPTLSILKKRPLKNKSLVLKYYRRKATTKQFPKALKYPPSLPKDTKLASAGRFPHQKSKTLFAKKIPSSLLHLNVSKIPERTLFLKKINVVSKTNSIKRKPPLKTLQNKLPSSASKTYSYLEKMKAMSEICPLLKSKMKSTNLNLYSRVENILLLIIFNRPHYENIPSLHKTYSHSFTQIVYCGSSLKDFNLESAKFGFSVTFIEVKMLTGIYFYRCLAKVMRMNYSVDGYLYIGDDVLINPWRIKHLPINKIWLPTGGTARMGWEKMKWMHWSLPYGRQAMLRVLEELKTNHTERYKMFTQNLAHNSKFPDGILYGGSDIAYVPASLKADAIFYLELFSRHNVYLEITIHSVLGGILPLEKIFNLPGAYIWKTHLKSHYASFYKPTLFFLHPFKFGLELKSKSGLDFFCTRFVPFLLSDKI</sequence>
<proteinExistence type="predicted"/>
<evidence type="ECO:0000313" key="1">
    <source>
        <dbReference type="EMBL" id="KAK6168495.1"/>
    </source>
</evidence>
<organism evidence="1 2">
    <name type="scientific">Patella caerulea</name>
    <name type="common">Rayed Mediterranean limpet</name>
    <dbReference type="NCBI Taxonomy" id="87958"/>
    <lineage>
        <taxon>Eukaryota</taxon>
        <taxon>Metazoa</taxon>
        <taxon>Spiralia</taxon>
        <taxon>Lophotrochozoa</taxon>
        <taxon>Mollusca</taxon>
        <taxon>Gastropoda</taxon>
        <taxon>Patellogastropoda</taxon>
        <taxon>Patelloidea</taxon>
        <taxon>Patellidae</taxon>
        <taxon>Patella</taxon>
    </lineage>
</organism>
<gene>
    <name evidence="1" type="ORF">SNE40_021015</name>
</gene>
<reference evidence="1 2" key="1">
    <citation type="submission" date="2024-01" db="EMBL/GenBank/DDBJ databases">
        <title>The genome of the rayed Mediterranean limpet Patella caerulea (Linnaeus, 1758).</title>
        <authorList>
            <person name="Anh-Thu Weber A."/>
            <person name="Halstead-Nussloch G."/>
        </authorList>
    </citation>
    <scope>NUCLEOTIDE SEQUENCE [LARGE SCALE GENOMIC DNA]</scope>
    <source>
        <strain evidence="1">AATW-2023a</strain>
        <tissue evidence="1">Whole specimen</tissue>
    </source>
</reference>
<dbReference type="InterPro" id="IPR005049">
    <property type="entry name" value="STL-like"/>
</dbReference>
<keyword evidence="2" id="KW-1185">Reference proteome</keyword>
<protein>
    <submittedName>
        <fullName evidence="1">Uncharacterized protein</fullName>
    </submittedName>
</protein>
<dbReference type="AlphaFoldDB" id="A0AAN8IXT4"/>